<dbReference type="SUPFAM" id="SSF56954">
    <property type="entry name" value="Outer membrane efflux proteins (OEP)"/>
    <property type="match status" value="1"/>
</dbReference>
<dbReference type="Pfam" id="PF02321">
    <property type="entry name" value="OEP"/>
    <property type="match status" value="2"/>
</dbReference>
<evidence type="ECO:0000313" key="5">
    <source>
        <dbReference type="EMBL" id="OFC32304.1"/>
    </source>
</evidence>
<dbReference type="AlphaFoldDB" id="A0A1E7YLB0"/>
<feature type="region of interest" description="Disordered" evidence="4">
    <location>
        <begin position="491"/>
        <end position="510"/>
    </location>
</feature>
<protein>
    <submittedName>
        <fullName evidence="5">RND transporter</fullName>
    </submittedName>
</protein>
<keyword evidence="2" id="KW-0472">Membrane</keyword>
<keyword evidence="2" id="KW-0812">Transmembrane</keyword>
<dbReference type="NCBIfam" id="TIGR01845">
    <property type="entry name" value="outer_NodT"/>
    <property type="match status" value="1"/>
</dbReference>
<dbReference type="InterPro" id="IPR010131">
    <property type="entry name" value="MdtP/NodT-like"/>
</dbReference>
<reference evidence="5 6" key="1">
    <citation type="submission" date="2016-06" db="EMBL/GenBank/DDBJ databases">
        <title>Gene turnover analysis identifies the evolutionary adaptation of the extremophile Acidithiobacillus caldus.</title>
        <authorList>
            <person name="Zhang X."/>
        </authorList>
    </citation>
    <scope>NUCLEOTIDE SEQUENCE [LARGE SCALE GENOMIC DNA]</scope>
    <source>
        <strain evidence="5 6">DX</strain>
    </source>
</reference>
<sequence>MYSLRKSTLAALGTAGLASLLGGCSFEPALRVPHSPSDQVPYTAGPSPKQTATAPGPAGHAQTLEYGQDLDREWWTLFHSKALDTLIAVGLKNSPTVAQAQAQLEEARAVARENASIFFPQVSGSLSAERAKSSSAAFGGNKGGFRYSLVTGSLNVSYYPDIFGVNRLVYRNSEALVRYQQWELEAARLTLTGNIVTAAVNVAATQAQIEATRAIIAQEQKLLQLTENQYRAGAITYLSVVNQRSQLAAEMATLPPLEQQLAVYRHQLAVLVGQFPAEAKVPDFRLSDLHLPEKIPVSLSSELLKQRPDIQAAMAQMQAANAVIGEARAQFYPTVKLTAALGDTASNPNLFFNPISSIWSLVGSLSQPIFQGGKLRAQEAQARAAYEVVYQQYRSTILGAFEQVANALRALEHDAETLKAQQEALESARSALHLVESSYRAGATDYLSLLTAEVQYDNAKIAVIKAQSQRYQDTAALLVALGGGWWTQKNDMPAPVAEPSSAAQAPASTS</sequence>
<keyword evidence="2" id="KW-0564">Palmitate</keyword>
<dbReference type="Gene3D" id="2.20.200.10">
    <property type="entry name" value="Outer membrane efflux proteins (OEP)"/>
    <property type="match status" value="1"/>
</dbReference>
<evidence type="ECO:0000256" key="3">
    <source>
        <dbReference type="SAM" id="Coils"/>
    </source>
</evidence>
<dbReference type="PANTHER" id="PTHR30203:SF33">
    <property type="entry name" value="BLR4455 PROTEIN"/>
    <property type="match status" value="1"/>
</dbReference>
<comment type="subcellular location">
    <subcellularLocation>
        <location evidence="2">Cell membrane</location>
        <topology evidence="2">Lipid-anchor</topology>
    </subcellularLocation>
</comment>
<dbReference type="PANTHER" id="PTHR30203">
    <property type="entry name" value="OUTER MEMBRANE CATION EFFLUX PROTEIN"/>
    <property type="match status" value="1"/>
</dbReference>
<dbReference type="Gene3D" id="1.20.1600.10">
    <property type="entry name" value="Outer membrane efflux proteins (OEP)"/>
    <property type="match status" value="1"/>
</dbReference>
<keyword evidence="2" id="KW-1134">Transmembrane beta strand</keyword>
<feature type="coiled-coil region" evidence="3">
    <location>
        <begin position="401"/>
        <end position="428"/>
    </location>
</feature>
<dbReference type="RefSeq" id="WP_070114645.1">
    <property type="nucleotide sequence ID" value="NZ_LZYE01000266.1"/>
</dbReference>
<gene>
    <name evidence="5" type="ORF">BAE27_10805</name>
</gene>
<dbReference type="PROSITE" id="PS51257">
    <property type="entry name" value="PROKAR_LIPOPROTEIN"/>
    <property type="match status" value="1"/>
</dbReference>
<dbReference type="Proteomes" id="UP000175616">
    <property type="component" value="Unassembled WGS sequence"/>
</dbReference>
<organism evidence="5 6">
    <name type="scientific">Acidithiobacillus caldus</name>
    <dbReference type="NCBI Taxonomy" id="33059"/>
    <lineage>
        <taxon>Bacteria</taxon>
        <taxon>Pseudomonadati</taxon>
        <taxon>Pseudomonadota</taxon>
        <taxon>Acidithiobacillia</taxon>
        <taxon>Acidithiobacillales</taxon>
        <taxon>Acidithiobacillaceae</taxon>
        <taxon>Acidithiobacillus</taxon>
    </lineage>
</organism>
<comment type="caution">
    <text evidence="5">The sequence shown here is derived from an EMBL/GenBank/DDBJ whole genome shotgun (WGS) entry which is preliminary data.</text>
</comment>
<evidence type="ECO:0000256" key="1">
    <source>
        <dbReference type="ARBA" id="ARBA00007613"/>
    </source>
</evidence>
<feature type="compositionally biased region" description="Low complexity" evidence="4">
    <location>
        <begin position="493"/>
        <end position="510"/>
    </location>
</feature>
<accession>A0A1E7YLB0</accession>
<dbReference type="GO" id="GO:0015562">
    <property type="term" value="F:efflux transmembrane transporter activity"/>
    <property type="evidence" value="ECO:0007669"/>
    <property type="project" value="InterPro"/>
</dbReference>
<dbReference type="GO" id="GO:0005886">
    <property type="term" value="C:plasma membrane"/>
    <property type="evidence" value="ECO:0007669"/>
    <property type="project" value="UniProtKB-SubCell"/>
</dbReference>
<evidence type="ECO:0000313" key="6">
    <source>
        <dbReference type="Proteomes" id="UP000175616"/>
    </source>
</evidence>
<dbReference type="InterPro" id="IPR003423">
    <property type="entry name" value="OMP_efflux"/>
</dbReference>
<comment type="similarity">
    <text evidence="1 2">Belongs to the outer membrane factor (OMF) (TC 1.B.17) family.</text>
</comment>
<keyword evidence="3" id="KW-0175">Coiled coil</keyword>
<evidence type="ECO:0000256" key="2">
    <source>
        <dbReference type="RuleBase" id="RU362097"/>
    </source>
</evidence>
<evidence type="ECO:0000256" key="4">
    <source>
        <dbReference type="SAM" id="MobiDB-lite"/>
    </source>
</evidence>
<proteinExistence type="inferred from homology"/>
<keyword evidence="2" id="KW-0449">Lipoprotein</keyword>
<dbReference type="EMBL" id="LZYE01000266">
    <property type="protein sequence ID" value="OFC32304.1"/>
    <property type="molecule type" value="Genomic_DNA"/>
</dbReference>
<name>A0A1E7YLB0_9PROT</name>
<feature type="region of interest" description="Disordered" evidence="4">
    <location>
        <begin position="35"/>
        <end position="61"/>
    </location>
</feature>